<dbReference type="InterPro" id="IPR045851">
    <property type="entry name" value="AMP-bd_C_sf"/>
</dbReference>
<dbReference type="Gene3D" id="3.40.50.12780">
    <property type="entry name" value="N-terminal domain of ligase-like"/>
    <property type="match status" value="1"/>
</dbReference>
<protein>
    <recommendedName>
        <fullName evidence="1">acetate--CoA ligase</fullName>
        <ecNumber evidence="1">6.2.1.1</ecNumber>
    </recommendedName>
</protein>
<dbReference type="GO" id="GO:0003987">
    <property type="term" value="F:acetate-CoA ligase activity"/>
    <property type="evidence" value="ECO:0007669"/>
    <property type="project" value="UniProtKB-EC"/>
</dbReference>
<dbReference type="Gene3D" id="3.30.300.30">
    <property type="match status" value="1"/>
</dbReference>
<dbReference type="STRING" id="765915.A0A1Y2I330"/>
<dbReference type="OrthoDB" id="1706066at2759"/>
<keyword evidence="3" id="KW-0547">Nucleotide-binding</keyword>
<name>A0A1Y2I330_9FUNG</name>
<dbReference type="PANTHER" id="PTHR24095:SF14">
    <property type="entry name" value="ACETYL-COENZYME A SYNTHETASE 1"/>
    <property type="match status" value="1"/>
</dbReference>
<organism evidence="7 8">
    <name type="scientific">Catenaria anguillulae PL171</name>
    <dbReference type="NCBI Taxonomy" id="765915"/>
    <lineage>
        <taxon>Eukaryota</taxon>
        <taxon>Fungi</taxon>
        <taxon>Fungi incertae sedis</taxon>
        <taxon>Blastocladiomycota</taxon>
        <taxon>Blastocladiomycetes</taxon>
        <taxon>Blastocladiales</taxon>
        <taxon>Catenariaceae</taxon>
        <taxon>Catenaria</taxon>
    </lineage>
</organism>
<keyword evidence="8" id="KW-1185">Reference proteome</keyword>
<dbReference type="EMBL" id="MCFL01000003">
    <property type="protein sequence ID" value="ORZ40373.1"/>
    <property type="molecule type" value="Genomic_DNA"/>
</dbReference>
<dbReference type="InterPro" id="IPR042099">
    <property type="entry name" value="ANL_N_sf"/>
</dbReference>
<accession>A0A1Y2I330</accession>
<dbReference type="GO" id="GO:0005829">
    <property type="term" value="C:cytosol"/>
    <property type="evidence" value="ECO:0007669"/>
    <property type="project" value="TreeGrafter"/>
</dbReference>
<evidence type="ECO:0000256" key="2">
    <source>
        <dbReference type="ARBA" id="ARBA00022598"/>
    </source>
</evidence>
<dbReference type="InterPro" id="IPR025110">
    <property type="entry name" value="AMP-bd_C"/>
</dbReference>
<evidence type="ECO:0000256" key="1">
    <source>
        <dbReference type="ARBA" id="ARBA00013275"/>
    </source>
</evidence>
<evidence type="ECO:0000259" key="6">
    <source>
        <dbReference type="Pfam" id="PF13193"/>
    </source>
</evidence>
<keyword evidence="4" id="KW-0067">ATP-binding</keyword>
<dbReference type="SUPFAM" id="SSF56801">
    <property type="entry name" value="Acetyl-CoA synthetase-like"/>
    <property type="match status" value="1"/>
</dbReference>
<proteinExistence type="predicted"/>
<evidence type="ECO:0000256" key="3">
    <source>
        <dbReference type="ARBA" id="ARBA00022741"/>
    </source>
</evidence>
<dbReference type="InterPro" id="IPR000873">
    <property type="entry name" value="AMP-dep_synth/lig_dom"/>
</dbReference>
<reference evidence="7 8" key="1">
    <citation type="submission" date="2016-07" db="EMBL/GenBank/DDBJ databases">
        <title>Pervasive Adenine N6-methylation of Active Genes in Fungi.</title>
        <authorList>
            <consortium name="DOE Joint Genome Institute"/>
            <person name="Mondo S.J."/>
            <person name="Dannebaum R.O."/>
            <person name="Kuo R.C."/>
            <person name="Labutti K."/>
            <person name="Haridas S."/>
            <person name="Kuo A."/>
            <person name="Salamov A."/>
            <person name="Ahrendt S.R."/>
            <person name="Lipzen A."/>
            <person name="Sullivan W."/>
            <person name="Andreopoulos W.B."/>
            <person name="Clum A."/>
            <person name="Lindquist E."/>
            <person name="Daum C."/>
            <person name="Ramamoorthy G.K."/>
            <person name="Gryganskyi A."/>
            <person name="Culley D."/>
            <person name="Magnuson J.K."/>
            <person name="James T.Y."/>
            <person name="O'Malley M.A."/>
            <person name="Stajich J.E."/>
            <person name="Spatafora J.W."/>
            <person name="Visel A."/>
            <person name="Grigoriev I.V."/>
        </authorList>
    </citation>
    <scope>NUCLEOTIDE SEQUENCE [LARGE SCALE GENOMIC DNA]</scope>
    <source>
        <strain evidence="7 8">PL171</strain>
    </source>
</reference>
<evidence type="ECO:0000313" key="8">
    <source>
        <dbReference type="Proteomes" id="UP000193411"/>
    </source>
</evidence>
<evidence type="ECO:0000256" key="4">
    <source>
        <dbReference type="ARBA" id="ARBA00022840"/>
    </source>
</evidence>
<evidence type="ECO:0000259" key="5">
    <source>
        <dbReference type="Pfam" id="PF00501"/>
    </source>
</evidence>
<feature type="domain" description="AMP-dependent synthetase/ligase" evidence="5">
    <location>
        <begin position="3"/>
        <end position="165"/>
    </location>
</feature>
<gene>
    <name evidence="7" type="ORF">BCR44DRAFT_1495767</name>
</gene>
<dbReference type="AlphaFoldDB" id="A0A1Y2I330"/>
<dbReference type="Proteomes" id="UP000193411">
    <property type="component" value="Unassembled WGS sequence"/>
</dbReference>
<keyword evidence="2" id="KW-0436">Ligase</keyword>
<dbReference type="GO" id="GO:0006085">
    <property type="term" value="P:acetyl-CoA biosynthetic process"/>
    <property type="evidence" value="ECO:0007669"/>
    <property type="project" value="TreeGrafter"/>
</dbReference>
<dbReference type="Pfam" id="PF00501">
    <property type="entry name" value="AMP-binding"/>
    <property type="match status" value="1"/>
</dbReference>
<feature type="domain" description="AMP-binding enzyme C-terminal" evidence="6">
    <location>
        <begin position="214"/>
        <end position="268"/>
    </location>
</feature>
<evidence type="ECO:0000313" key="7">
    <source>
        <dbReference type="EMBL" id="ORZ40373.1"/>
    </source>
</evidence>
<dbReference type="PANTHER" id="PTHR24095">
    <property type="entry name" value="ACETYL-COENZYME A SYNTHETASE"/>
    <property type="match status" value="1"/>
</dbReference>
<dbReference type="GO" id="GO:0005524">
    <property type="term" value="F:ATP binding"/>
    <property type="evidence" value="ECO:0007669"/>
    <property type="project" value="UniProtKB-KW"/>
</dbReference>
<comment type="caution">
    <text evidence="7">The sequence shown here is derived from an EMBL/GenBank/DDBJ whole genome shotgun (WGS) entry which is preliminary data.</text>
</comment>
<sequence>MGDLGWITAHSYTCYGPLLLGITSVLFESTPVYPTPARYWQTIEKHGITQFYTSPTALRSLRRFGDAPVKEQICRRCVYLGLRENQSTRKRGSGTRVWWRVGHGQSWTHIGDLILVIANLKQTETGACCITPLPGATPTKPGSATVPFFGIDPVIVDPESGKELTGNNSVYFSTYPGMYMTGDAAYRDEDGYIWMLGRTDDIINVAGHRLSTSEVEGALVSHELCAEAAVVGAHDDVKGQVIVAFVTLKDTHIPPADIPGILTQHTRSGKIVRRVLRKIADGSTTSWET</sequence>
<dbReference type="Pfam" id="PF13193">
    <property type="entry name" value="AMP-binding_C"/>
    <property type="match status" value="1"/>
</dbReference>
<dbReference type="EC" id="6.2.1.1" evidence="1"/>